<reference evidence="4" key="1">
    <citation type="submission" date="2020-07" db="EMBL/GenBank/DDBJ databases">
        <title>Draft Genome Sequence of a Deep-Sea Yeast, Naganishia (Cryptococcus) liquefaciens strain N6.</title>
        <authorList>
            <person name="Han Y.W."/>
            <person name="Kajitani R."/>
            <person name="Morimoto H."/>
            <person name="Parhat M."/>
            <person name="Tsubouchi H."/>
            <person name="Bakenova O."/>
            <person name="Ogata M."/>
            <person name="Argunhan B."/>
            <person name="Aoki R."/>
            <person name="Kajiwara S."/>
            <person name="Itoh T."/>
            <person name="Iwasaki H."/>
        </authorList>
    </citation>
    <scope>NUCLEOTIDE SEQUENCE</scope>
    <source>
        <strain evidence="4">N6</strain>
    </source>
</reference>
<dbReference type="EMBL" id="BLZA01000021">
    <property type="protein sequence ID" value="GHJ87201.1"/>
    <property type="molecule type" value="Genomic_DNA"/>
</dbReference>
<proteinExistence type="inferred from homology"/>
<evidence type="ECO:0000313" key="4">
    <source>
        <dbReference type="EMBL" id="GHJ87201.1"/>
    </source>
</evidence>
<sequence length="184" mass="20394">MSDTFSPRTTTPSLPQSSSVTSRTSTPNTQADLSEREKRRAQNRENLRAHYGLQGKKSDTGDKQSESVQVEGDPLDPDSPAFSPEKYYKHLIATASLPQLLREATTLSTDVKNLNSSRHALVYNHHHQLFAAGDTISTLNAKTPQLQVIVNSLQERFDEISKLVENVSFPMERPESSEAAESTP</sequence>
<name>A0A8H3TUJ4_9TREE</name>
<protein>
    <recommendedName>
        <fullName evidence="2">Vacuolar protein sorting-associated protein 51 homolog</fullName>
    </recommendedName>
</protein>
<dbReference type="Pfam" id="PF08700">
    <property type="entry name" value="VPS51_Exo84_N"/>
    <property type="match status" value="1"/>
</dbReference>
<dbReference type="GO" id="GO:0048193">
    <property type="term" value="P:Golgi vesicle transport"/>
    <property type="evidence" value="ECO:0007669"/>
    <property type="project" value="TreeGrafter"/>
</dbReference>
<dbReference type="InterPro" id="IPR014812">
    <property type="entry name" value="Vps51"/>
</dbReference>
<keyword evidence="2" id="KW-0445">Lipid transport</keyword>
<organism evidence="4 5">
    <name type="scientific">Naganishia liquefaciens</name>
    <dbReference type="NCBI Taxonomy" id="104408"/>
    <lineage>
        <taxon>Eukaryota</taxon>
        <taxon>Fungi</taxon>
        <taxon>Dikarya</taxon>
        <taxon>Basidiomycota</taxon>
        <taxon>Agaricomycotina</taxon>
        <taxon>Tremellomycetes</taxon>
        <taxon>Filobasidiales</taxon>
        <taxon>Filobasidiaceae</taxon>
        <taxon>Naganishia</taxon>
    </lineage>
</organism>
<dbReference type="GO" id="GO:0042147">
    <property type="term" value="P:retrograde transport, endosome to Golgi"/>
    <property type="evidence" value="ECO:0007669"/>
    <property type="project" value="UniProtKB-UniRule"/>
</dbReference>
<comment type="subunit">
    <text evidence="2">Component of the Golgi-associated retrograde protein (GARP) complex.</text>
</comment>
<comment type="caution">
    <text evidence="4">The sequence shown here is derived from an EMBL/GenBank/DDBJ whole genome shotgun (WGS) entry which is preliminary data.</text>
</comment>
<dbReference type="GO" id="GO:1990745">
    <property type="term" value="C:EARP complex"/>
    <property type="evidence" value="ECO:0007669"/>
    <property type="project" value="TreeGrafter"/>
</dbReference>
<evidence type="ECO:0000256" key="3">
    <source>
        <dbReference type="SAM" id="MobiDB-lite"/>
    </source>
</evidence>
<dbReference type="GO" id="GO:0015031">
    <property type="term" value="P:protein transport"/>
    <property type="evidence" value="ECO:0007669"/>
    <property type="project" value="UniProtKB-UniRule"/>
</dbReference>
<dbReference type="PANTHER" id="PTHR15954">
    <property type="entry name" value="VACUOLAR PROTEIN SORTING-ASSOCIATED PROTEIN 51 HOMOLOG"/>
    <property type="match status" value="1"/>
</dbReference>
<dbReference type="GO" id="GO:0000938">
    <property type="term" value="C:GARP complex"/>
    <property type="evidence" value="ECO:0007669"/>
    <property type="project" value="UniProtKB-UniRule"/>
</dbReference>
<dbReference type="GO" id="GO:0005829">
    <property type="term" value="C:cytosol"/>
    <property type="evidence" value="ECO:0007669"/>
    <property type="project" value="GOC"/>
</dbReference>
<dbReference type="PANTHER" id="PTHR15954:SF4">
    <property type="entry name" value="VACUOLAR PROTEIN SORTING-ASSOCIATED PROTEIN 51 HOMOLOG"/>
    <property type="match status" value="1"/>
</dbReference>
<gene>
    <name evidence="4" type="ORF">NliqN6_3603</name>
</gene>
<feature type="compositionally biased region" description="Basic and acidic residues" evidence="3">
    <location>
        <begin position="33"/>
        <end position="48"/>
    </location>
</feature>
<accession>A0A8H3TUJ4</accession>
<dbReference type="GO" id="GO:0016020">
    <property type="term" value="C:membrane"/>
    <property type="evidence" value="ECO:0007669"/>
    <property type="project" value="TreeGrafter"/>
</dbReference>
<keyword evidence="5" id="KW-1185">Reference proteome</keyword>
<dbReference type="AlphaFoldDB" id="A0A8H3TUJ4"/>
<evidence type="ECO:0000256" key="2">
    <source>
        <dbReference type="RuleBase" id="RU368010"/>
    </source>
</evidence>
<evidence type="ECO:0000256" key="1">
    <source>
        <dbReference type="ARBA" id="ARBA00006080"/>
    </source>
</evidence>
<comment type="similarity">
    <text evidence="1 2">Belongs to the VPS51 family.</text>
</comment>
<evidence type="ECO:0000313" key="5">
    <source>
        <dbReference type="Proteomes" id="UP000620104"/>
    </source>
</evidence>
<dbReference type="Proteomes" id="UP000620104">
    <property type="component" value="Unassembled WGS sequence"/>
</dbReference>
<feature type="region of interest" description="Disordered" evidence="3">
    <location>
        <begin position="1"/>
        <end position="83"/>
    </location>
</feature>
<comment type="subcellular location">
    <subcellularLocation>
        <location evidence="2">Golgi apparatus</location>
        <location evidence="2">trans-Golgi network</location>
    </subcellularLocation>
</comment>
<feature type="compositionally biased region" description="Basic and acidic residues" evidence="3">
    <location>
        <begin position="56"/>
        <end position="65"/>
    </location>
</feature>
<keyword evidence="2" id="KW-0333">Golgi apparatus</keyword>
<keyword evidence="2" id="KW-0653">Protein transport</keyword>
<dbReference type="GO" id="GO:0032456">
    <property type="term" value="P:endocytic recycling"/>
    <property type="evidence" value="ECO:0007669"/>
    <property type="project" value="TreeGrafter"/>
</dbReference>
<dbReference type="GO" id="GO:0007030">
    <property type="term" value="P:Golgi organization"/>
    <property type="evidence" value="ECO:0007669"/>
    <property type="project" value="UniProtKB-UniRule"/>
</dbReference>
<feature type="compositionally biased region" description="Polar residues" evidence="3">
    <location>
        <begin position="1"/>
        <end position="32"/>
    </location>
</feature>
<keyword evidence="2" id="KW-0813">Transport</keyword>
<comment type="function">
    <text evidence="2">Acts as component of the GARP complex that is involved in retrograde transport from early and late endosomes to the trans-Golgi network (TGN).</text>
</comment>
<dbReference type="GO" id="GO:0006869">
    <property type="term" value="P:lipid transport"/>
    <property type="evidence" value="ECO:0007669"/>
    <property type="project" value="UniProtKB-UniRule"/>
</dbReference>
<dbReference type="OrthoDB" id="203678at2759"/>